<dbReference type="AlphaFoldDB" id="A0A2X0QVU9"/>
<reference evidence="1" key="1">
    <citation type="submission" date="2018-05" db="EMBL/GenBank/DDBJ databases">
        <authorList>
            <person name="Lanie J.A."/>
            <person name="Ng W.-L."/>
            <person name="Kazmierczak K.M."/>
            <person name="Andrzejewski T.M."/>
            <person name="Davidsen T.M."/>
            <person name="Wayne K.J."/>
            <person name="Tettelin H."/>
            <person name="Glass J.I."/>
            <person name="Rusch D."/>
            <person name="Podicherti R."/>
            <person name="Tsui H.-C.T."/>
            <person name="Winkler M.E."/>
        </authorList>
    </citation>
    <scope>NUCLEOTIDE SEQUENCE</scope>
    <source>
        <strain evidence="1">KNB</strain>
    </source>
</reference>
<protein>
    <submittedName>
        <fullName evidence="1">Uncharacterized protein</fullName>
    </submittedName>
</protein>
<dbReference type="EMBL" id="LS423452">
    <property type="protein sequence ID" value="SPS06269.1"/>
    <property type="molecule type" value="Genomic_DNA"/>
</dbReference>
<name>A0A2X0QVU9_9PROT</name>
<evidence type="ECO:0000313" key="1">
    <source>
        <dbReference type="EMBL" id="SPS06269.1"/>
    </source>
</evidence>
<proteinExistence type="predicted"/>
<sequence>MGGGRCFQCHWSCCRYWPLSDNPLTDIEHSDYAGITIANAHEQEQMHLMTTPTLISYAACYGTLMSDPHFLLGANTVNLRFSRFSATANMPGIRGDLELAFLFAA</sequence>
<organism evidence="1">
    <name type="scientific">Candidatus Nitrotoga fabula</name>
    <dbReference type="NCBI Taxonomy" id="2182327"/>
    <lineage>
        <taxon>Bacteria</taxon>
        <taxon>Pseudomonadati</taxon>
        <taxon>Pseudomonadota</taxon>
        <taxon>Betaproteobacteria</taxon>
        <taxon>Nitrosomonadales</taxon>
        <taxon>Gallionellaceae</taxon>
        <taxon>Candidatus Nitrotoga</taxon>
    </lineage>
</organism>
<gene>
    <name evidence="1" type="ORF">NITFAB_1859</name>
</gene>
<accession>A0A2X0QVU9</accession>